<evidence type="ECO:0000256" key="2">
    <source>
        <dbReference type="ARBA" id="ARBA00022448"/>
    </source>
</evidence>
<dbReference type="PANTHER" id="PTHR45663">
    <property type="entry name" value="GEO12009P1"/>
    <property type="match status" value="1"/>
</dbReference>
<dbReference type="GO" id="GO:0015035">
    <property type="term" value="F:protein-disulfide reductase activity"/>
    <property type="evidence" value="ECO:0007669"/>
    <property type="project" value="UniProtKB-UniRule"/>
</dbReference>
<dbReference type="GO" id="GO:0005829">
    <property type="term" value="C:cytosol"/>
    <property type="evidence" value="ECO:0007669"/>
    <property type="project" value="TreeGrafter"/>
</dbReference>
<feature type="disulfide bond" description="Redox-active" evidence="8">
    <location>
        <begin position="33"/>
        <end position="36"/>
    </location>
</feature>
<reference evidence="10" key="1">
    <citation type="submission" date="2009-01" db="EMBL/GenBank/DDBJ databases">
        <title>Complete sequence of Anaeromyxobacter dehalogenans 2CP-1.</title>
        <authorList>
            <consortium name="US DOE Joint Genome Institute"/>
            <person name="Lucas S."/>
            <person name="Copeland A."/>
            <person name="Lapidus A."/>
            <person name="Glavina del Rio T."/>
            <person name="Dalin E."/>
            <person name="Tice H."/>
            <person name="Bruce D."/>
            <person name="Goodwin L."/>
            <person name="Pitluck S."/>
            <person name="Saunders E."/>
            <person name="Brettin T."/>
            <person name="Detter J.C."/>
            <person name="Han C."/>
            <person name="Larimer F."/>
            <person name="Land M."/>
            <person name="Hauser L."/>
            <person name="Kyrpides N."/>
            <person name="Ovchinnikova G."/>
            <person name="Beliaev A.S."/>
            <person name="Richardson P."/>
        </authorList>
    </citation>
    <scope>NUCLEOTIDE SEQUENCE</scope>
    <source>
        <strain evidence="10">2CP-1</strain>
    </source>
</reference>
<evidence type="ECO:0000256" key="4">
    <source>
        <dbReference type="ARBA" id="ARBA00023157"/>
    </source>
</evidence>
<keyword evidence="11" id="KW-1185">Reference proteome</keyword>
<organism evidence="10 11">
    <name type="scientific">Anaeromyxobacter dehalogenans (strain ATCC BAA-258 / DSM 21875 / 2CP-1)</name>
    <dbReference type="NCBI Taxonomy" id="455488"/>
    <lineage>
        <taxon>Bacteria</taxon>
        <taxon>Pseudomonadati</taxon>
        <taxon>Myxococcota</taxon>
        <taxon>Myxococcia</taxon>
        <taxon>Myxococcales</taxon>
        <taxon>Cystobacterineae</taxon>
        <taxon>Anaeromyxobacteraceae</taxon>
        <taxon>Anaeromyxobacter</taxon>
    </lineage>
</organism>
<dbReference type="CDD" id="cd02947">
    <property type="entry name" value="TRX_family"/>
    <property type="match status" value="1"/>
</dbReference>
<evidence type="ECO:0000256" key="5">
    <source>
        <dbReference type="ARBA" id="ARBA00023284"/>
    </source>
</evidence>
<keyword evidence="2" id="KW-0813">Transport</keyword>
<dbReference type="PANTHER" id="PTHR45663:SF11">
    <property type="entry name" value="GEO12009P1"/>
    <property type="match status" value="1"/>
</dbReference>
<proteinExistence type="inferred from homology"/>
<dbReference type="RefSeq" id="WP_012633014.1">
    <property type="nucleotide sequence ID" value="NC_011891.1"/>
</dbReference>
<dbReference type="PROSITE" id="PS51352">
    <property type="entry name" value="THIOREDOXIN_2"/>
    <property type="match status" value="1"/>
</dbReference>
<dbReference type="FunFam" id="3.40.30.10:FF:000001">
    <property type="entry name" value="Thioredoxin"/>
    <property type="match status" value="1"/>
</dbReference>
<keyword evidence="4 8" id="KW-1015">Disulfide bond</keyword>
<dbReference type="Proteomes" id="UP000007089">
    <property type="component" value="Chromosome"/>
</dbReference>
<evidence type="ECO:0000313" key="10">
    <source>
        <dbReference type="EMBL" id="ACL65088.1"/>
    </source>
</evidence>
<keyword evidence="3" id="KW-0249">Electron transport</keyword>
<comment type="similarity">
    <text evidence="1 7">Belongs to the thioredoxin family.</text>
</comment>
<dbReference type="PROSITE" id="PS00194">
    <property type="entry name" value="THIOREDOXIN_1"/>
    <property type="match status" value="1"/>
</dbReference>
<dbReference type="InterPro" id="IPR005746">
    <property type="entry name" value="Thioredoxin"/>
</dbReference>
<dbReference type="EMBL" id="CP001359">
    <property type="protein sequence ID" value="ACL65088.1"/>
    <property type="molecule type" value="Genomic_DNA"/>
</dbReference>
<feature type="domain" description="Thioredoxin" evidence="9">
    <location>
        <begin position="1"/>
        <end position="109"/>
    </location>
</feature>
<dbReference type="PRINTS" id="PR00421">
    <property type="entry name" value="THIOREDOXIN"/>
</dbReference>
<dbReference type="SUPFAM" id="SSF52833">
    <property type="entry name" value="Thioredoxin-like"/>
    <property type="match status" value="1"/>
</dbReference>
<dbReference type="AlphaFoldDB" id="B8J6A7"/>
<evidence type="ECO:0000256" key="8">
    <source>
        <dbReference type="PIRSR" id="PIRSR000077-4"/>
    </source>
</evidence>
<dbReference type="GO" id="GO:0045454">
    <property type="term" value="P:cell redox homeostasis"/>
    <property type="evidence" value="ECO:0007669"/>
    <property type="project" value="TreeGrafter"/>
</dbReference>
<evidence type="ECO:0000259" key="9">
    <source>
        <dbReference type="PROSITE" id="PS51352"/>
    </source>
</evidence>
<sequence>MASGVMDIGDAEFEREVLSAAEPVLVEFTAAWCAPCRALAPTLEALASGYRGRVKVAALDVERHPATAERYGIRAMPTLLFFKGGAVARQLVGAVPRARLEDVVRELLPR</sequence>
<dbReference type="Gene3D" id="3.40.30.10">
    <property type="entry name" value="Glutaredoxin"/>
    <property type="match status" value="1"/>
</dbReference>
<dbReference type="Pfam" id="PF00085">
    <property type="entry name" value="Thioredoxin"/>
    <property type="match status" value="1"/>
</dbReference>
<dbReference type="KEGG" id="acp:A2cp1_1746"/>
<evidence type="ECO:0000256" key="6">
    <source>
        <dbReference type="NCBIfam" id="TIGR01068"/>
    </source>
</evidence>
<dbReference type="NCBIfam" id="TIGR01068">
    <property type="entry name" value="thioredoxin"/>
    <property type="match status" value="1"/>
</dbReference>
<evidence type="ECO:0000256" key="7">
    <source>
        <dbReference type="PIRNR" id="PIRNR000077"/>
    </source>
</evidence>
<keyword evidence="5 8" id="KW-0676">Redox-active center</keyword>
<accession>B8J6A7</accession>
<protein>
    <recommendedName>
        <fullName evidence="6 7">Thioredoxin</fullName>
    </recommendedName>
</protein>
<gene>
    <name evidence="10" type="ordered locus">A2cp1_1746</name>
</gene>
<dbReference type="HOGENOM" id="CLU_090389_10_2_7"/>
<dbReference type="InterPro" id="IPR013766">
    <property type="entry name" value="Thioredoxin_domain"/>
</dbReference>
<evidence type="ECO:0000256" key="1">
    <source>
        <dbReference type="ARBA" id="ARBA00008987"/>
    </source>
</evidence>
<evidence type="ECO:0000313" key="11">
    <source>
        <dbReference type="Proteomes" id="UP000007089"/>
    </source>
</evidence>
<name>B8J6A7_ANAD2</name>
<dbReference type="InterPro" id="IPR036249">
    <property type="entry name" value="Thioredoxin-like_sf"/>
</dbReference>
<dbReference type="InterPro" id="IPR017937">
    <property type="entry name" value="Thioredoxin_CS"/>
</dbReference>
<dbReference type="PIRSF" id="PIRSF000077">
    <property type="entry name" value="Thioredoxin"/>
    <property type="match status" value="1"/>
</dbReference>
<evidence type="ECO:0000256" key="3">
    <source>
        <dbReference type="ARBA" id="ARBA00022982"/>
    </source>
</evidence>